<evidence type="ECO:0000313" key="1">
    <source>
        <dbReference type="EMBL" id="MCU7552194.1"/>
    </source>
</evidence>
<sequence>MDKLKDLRDLLKHEIKDLYSAEEQILDAMPAMIEKANNPTLKQALEMHLQDTRTHKDRLVQVQELLGEYDKKEDTGFFAGLFGDSVTCKGMEGLINEGEKIMGEDMNPEVMDAAIIACAQKIEHYEICGYGTARAYARQLNLVNVAQLLEQTLDEEHQGDEQLTSLALGGLNQKAEVSNSVRGYGTDSYS</sequence>
<dbReference type="RefSeq" id="WP_279299631.1">
    <property type="nucleotide sequence ID" value="NZ_JAOTIF010000029.1"/>
</dbReference>
<dbReference type="PANTHER" id="PTHR30565:SF9">
    <property type="entry name" value="PROTEIN YCIF"/>
    <property type="match status" value="1"/>
</dbReference>
<dbReference type="Pfam" id="PF05974">
    <property type="entry name" value="DUF892"/>
    <property type="match status" value="1"/>
</dbReference>
<dbReference type="PANTHER" id="PTHR30565">
    <property type="entry name" value="PROTEIN YCIF"/>
    <property type="match status" value="1"/>
</dbReference>
<dbReference type="EMBL" id="JAOTIF010000029">
    <property type="protein sequence ID" value="MCU7552194.1"/>
    <property type="molecule type" value="Genomic_DNA"/>
</dbReference>
<dbReference type="InterPro" id="IPR010287">
    <property type="entry name" value="DUF892_YciF-like"/>
</dbReference>
<reference evidence="1" key="2">
    <citation type="submission" date="2023-04" db="EMBL/GenBank/DDBJ databases">
        <title>Paracnuella aquatica gen. nov., sp. nov., a member of the family Chitinophagaceae isolated from a hot spring.</title>
        <authorList>
            <person name="Wang C."/>
        </authorList>
    </citation>
    <scope>NUCLEOTIDE SEQUENCE</scope>
    <source>
        <strain evidence="1">LB-8</strain>
    </source>
</reference>
<comment type="caution">
    <text evidence="1">The sequence shown here is derived from an EMBL/GenBank/DDBJ whole genome shotgun (WGS) entry which is preliminary data.</text>
</comment>
<keyword evidence="2" id="KW-1185">Reference proteome</keyword>
<evidence type="ECO:0000313" key="2">
    <source>
        <dbReference type="Proteomes" id="UP001155483"/>
    </source>
</evidence>
<organism evidence="1 2">
    <name type="scientific">Paraflavisolibacter caeni</name>
    <dbReference type="NCBI Taxonomy" id="2982496"/>
    <lineage>
        <taxon>Bacteria</taxon>
        <taxon>Pseudomonadati</taxon>
        <taxon>Bacteroidota</taxon>
        <taxon>Chitinophagia</taxon>
        <taxon>Chitinophagales</taxon>
        <taxon>Chitinophagaceae</taxon>
        <taxon>Paraflavisolibacter</taxon>
    </lineage>
</organism>
<accession>A0A9X2XPZ2</accession>
<dbReference type="AlphaFoldDB" id="A0A9X2XPZ2"/>
<dbReference type="InterPro" id="IPR047114">
    <property type="entry name" value="YciF"/>
</dbReference>
<dbReference type="Gene3D" id="1.20.1260.10">
    <property type="match status" value="1"/>
</dbReference>
<proteinExistence type="predicted"/>
<protein>
    <submittedName>
        <fullName evidence="1">Ferritin-like domain-containing protein</fullName>
    </submittedName>
</protein>
<dbReference type="Proteomes" id="UP001155483">
    <property type="component" value="Unassembled WGS sequence"/>
</dbReference>
<dbReference type="SUPFAM" id="SSF47240">
    <property type="entry name" value="Ferritin-like"/>
    <property type="match status" value="1"/>
</dbReference>
<dbReference type="CDD" id="cd07909">
    <property type="entry name" value="YciF"/>
    <property type="match status" value="1"/>
</dbReference>
<name>A0A9X2XPZ2_9BACT</name>
<reference evidence="1" key="1">
    <citation type="submission" date="2022-09" db="EMBL/GenBank/DDBJ databases">
        <authorList>
            <person name="Yuan C."/>
            <person name="Ke Z."/>
        </authorList>
    </citation>
    <scope>NUCLEOTIDE SEQUENCE</scope>
    <source>
        <strain evidence="1">LB-8</strain>
    </source>
</reference>
<dbReference type="InterPro" id="IPR012347">
    <property type="entry name" value="Ferritin-like"/>
</dbReference>
<dbReference type="InterPro" id="IPR009078">
    <property type="entry name" value="Ferritin-like_SF"/>
</dbReference>
<gene>
    <name evidence="1" type="ORF">OCK74_23955</name>
</gene>